<gene>
    <name evidence="1" type="ORF">FSC37_21510</name>
</gene>
<accession>A0A5C6U2U1</accession>
<sequence length="78" mass="8954">MIDHLMAAPEPSAPPAVRLIEVKGEVPSTRPWVRYEYVDEKLETMSSGQKIMVRLGRDHERRLKGWLAGFRQAIAKPR</sequence>
<dbReference type="Pfam" id="PF11219">
    <property type="entry name" value="DUF3014"/>
    <property type="match status" value="1"/>
</dbReference>
<reference evidence="1 2" key="1">
    <citation type="submission" date="2019-08" db="EMBL/GenBank/DDBJ databases">
        <authorList>
            <person name="Khan S.A."/>
            <person name="Jeon C.O."/>
            <person name="Jeong S.E."/>
        </authorList>
    </citation>
    <scope>NUCLEOTIDE SEQUENCE [LARGE SCALE GENOMIC DNA]</scope>
    <source>
        <strain evidence="2">IMCC1728</strain>
    </source>
</reference>
<dbReference type="EMBL" id="VOPW01000001">
    <property type="protein sequence ID" value="TXC67342.1"/>
    <property type="molecule type" value="Genomic_DNA"/>
</dbReference>
<keyword evidence="2" id="KW-1185">Reference proteome</keyword>
<evidence type="ECO:0000313" key="2">
    <source>
        <dbReference type="Proteomes" id="UP000321832"/>
    </source>
</evidence>
<dbReference type="Proteomes" id="UP000321832">
    <property type="component" value="Unassembled WGS sequence"/>
</dbReference>
<name>A0A5C6U2U1_9BURK</name>
<proteinExistence type="predicted"/>
<comment type="caution">
    <text evidence="1">The sequence shown here is derived from an EMBL/GenBank/DDBJ whole genome shotgun (WGS) entry which is preliminary data.</text>
</comment>
<evidence type="ECO:0000313" key="1">
    <source>
        <dbReference type="EMBL" id="TXC67342.1"/>
    </source>
</evidence>
<protein>
    <submittedName>
        <fullName evidence="1">DUF3014 domain-containing protein</fullName>
    </submittedName>
</protein>
<dbReference type="AlphaFoldDB" id="A0A5C6U2U1"/>
<organism evidence="1 2">
    <name type="scientific">Piscinibacter aquaticus</name>
    <dbReference type="NCBI Taxonomy" id="392597"/>
    <lineage>
        <taxon>Bacteria</taxon>
        <taxon>Pseudomonadati</taxon>
        <taxon>Pseudomonadota</taxon>
        <taxon>Betaproteobacteria</taxon>
        <taxon>Burkholderiales</taxon>
        <taxon>Sphaerotilaceae</taxon>
        <taxon>Piscinibacter</taxon>
    </lineage>
</organism>
<dbReference type="InterPro" id="IPR021382">
    <property type="entry name" value="DUF3014"/>
</dbReference>